<dbReference type="PANTHER" id="PTHR43329">
    <property type="entry name" value="EPOXIDE HYDROLASE"/>
    <property type="match status" value="1"/>
</dbReference>
<dbReference type="InterPro" id="IPR000073">
    <property type="entry name" value="AB_hydrolase_1"/>
</dbReference>
<dbReference type="Proteomes" id="UP000321234">
    <property type="component" value="Unassembled WGS sequence"/>
</dbReference>
<sequence length="319" mass="33869">MARSTSRAAGVGSLIHRCCSSAGRSTRRPCGPRRACEPAGVEAYERSGLHFDVTDVGPDLPGAPAALCLHGFPQDRSAFDDVAHRLAGRGVRVLAPDQRGYSPGARPRGRRAYALPELVADAVALLDAAGVHRAHVVGHDWGGVVAWALAAWHPERVASLTALSQAHPAAMGAAVRTSSQGLRSWYVAAFQLPVLPELVLLRRGVLERLLVRSELPEHLARRYAERAAEPGRLSAAIGWYRALPLGGRSVGRVVVPVTYLHGWRDPFYAPATVLGTAGHVGGPYGRRTLDTGHWVPEQEPGAVVDAVLAHVATEVADAG</sequence>
<protein>
    <submittedName>
        <fullName evidence="3">Alpha/beta fold hydrolase</fullName>
    </submittedName>
</protein>
<dbReference type="PRINTS" id="PR00111">
    <property type="entry name" value="ABHYDROLASE"/>
</dbReference>
<dbReference type="InterPro" id="IPR000639">
    <property type="entry name" value="Epox_hydrolase-like"/>
</dbReference>
<dbReference type="SUPFAM" id="SSF53474">
    <property type="entry name" value="alpha/beta-Hydrolases"/>
    <property type="match status" value="1"/>
</dbReference>
<accession>A0A5C8Z5H5</accession>
<dbReference type="AlphaFoldDB" id="A0A5C8Z5H5"/>
<evidence type="ECO:0000256" key="1">
    <source>
        <dbReference type="ARBA" id="ARBA00022801"/>
    </source>
</evidence>
<dbReference type="EMBL" id="VKAC01000011">
    <property type="protein sequence ID" value="TXR52877.1"/>
    <property type="molecule type" value="Genomic_DNA"/>
</dbReference>
<keyword evidence="4" id="KW-1185">Reference proteome</keyword>
<dbReference type="PRINTS" id="PR00412">
    <property type="entry name" value="EPOXHYDRLASE"/>
</dbReference>
<evidence type="ECO:0000313" key="3">
    <source>
        <dbReference type="EMBL" id="TXR52877.1"/>
    </source>
</evidence>
<organism evidence="3 4">
    <name type="scientific">Quadrisphaera setariae</name>
    <dbReference type="NCBI Taxonomy" id="2593304"/>
    <lineage>
        <taxon>Bacteria</taxon>
        <taxon>Bacillati</taxon>
        <taxon>Actinomycetota</taxon>
        <taxon>Actinomycetes</taxon>
        <taxon>Kineosporiales</taxon>
        <taxon>Kineosporiaceae</taxon>
        <taxon>Quadrisphaera</taxon>
    </lineage>
</organism>
<name>A0A5C8Z5H5_9ACTN</name>
<evidence type="ECO:0000313" key="4">
    <source>
        <dbReference type="Proteomes" id="UP000321234"/>
    </source>
</evidence>
<proteinExistence type="predicted"/>
<dbReference type="Gene3D" id="3.40.50.1820">
    <property type="entry name" value="alpha/beta hydrolase"/>
    <property type="match status" value="1"/>
</dbReference>
<dbReference type="GO" id="GO:0016787">
    <property type="term" value="F:hydrolase activity"/>
    <property type="evidence" value="ECO:0007669"/>
    <property type="project" value="UniProtKB-KW"/>
</dbReference>
<dbReference type="OrthoDB" id="2987348at2"/>
<dbReference type="Pfam" id="PF00561">
    <property type="entry name" value="Abhydrolase_1"/>
    <property type="match status" value="1"/>
</dbReference>
<keyword evidence="1 3" id="KW-0378">Hydrolase</keyword>
<dbReference type="InterPro" id="IPR029058">
    <property type="entry name" value="AB_hydrolase_fold"/>
</dbReference>
<gene>
    <name evidence="3" type="ORF">FMM08_17370</name>
</gene>
<evidence type="ECO:0000259" key="2">
    <source>
        <dbReference type="Pfam" id="PF00561"/>
    </source>
</evidence>
<comment type="caution">
    <text evidence="3">The sequence shown here is derived from an EMBL/GenBank/DDBJ whole genome shotgun (WGS) entry which is preliminary data.</text>
</comment>
<reference evidence="3 4" key="1">
    <citation type="submission" date="2019-07" db="EMBL/GenBank/DDBJ databases">
        <title>Quadrisphaera sp. strain DD2A genome sequencing and assembly.</title>
        <authorList>
            <person name="Kim I."/>
        </authorList>
    </citation>
    <scope>NUCLEOTIDE SEQUENCE [LARGE SCALE GENOMIC DNA]</scope>
    <source>
        <strain evidence="3 4">DD2A</strain>
    </source>
</reference>
<feature type="domain" description="AB hydrolase-1" evidence="2">
    <location>
        <begin position="67"/>
        <end position="299"/>
    </location>
</feature>